<reference evidence="2" key="1">
    <citation type="journal article" date="2022" name="Mol. Ecol. Resour.">
        <title>The genomes of chicory, endive, great burdock and yacon provide insights into Asteraceae palaeo-polyploidization history and plant inulin production.</title>
        <authorList>
            <person name="Fan W."/>
            <person name="Wang S."/>
            <person name="Wang H."/>
            <person name="Wang A."/>
            <person name="Jiang F."/>
            <person name="Liu H."/>
            <person name="Zhao H."/>
            <person name="Xu D."/>
            <person name="Zhang Y."/>
        </authorList>
    </citation>
    <scope>NUCLEOTIDE SEQUENCE [LARGE SCALE GENOMIC DNA]</scope>
    <source>
        <strain evidence="2">cv. Niubang</strain>
    </source>
</reference>
<dbReference type="EMBL" id="CM042047">
    <property type="protein sequence ID" value="KAI3772493.1"/>
    <property type="molecule type" value="Genomic_DNA"/>
</dbReference>
<protein>
    <submittedName>
        <fullName evidence="1">Uncharacterized protein</fullName>
    </submittedName>
</protein>
<proteinExistence type="predicted"/>
<sequence length="67" mass="7778">MRHGLLILRGSFRCLIHTGINADKSQIYAQRAYMIPLKLLWFWALMTRMDPDSLNVIQPTSFLEIGD</sequence>
<gene>
    <name evidence="1" type="ORF">L6452_03679</name>
</gene>
<evidence type="ECO:0000313" key="2">
    <source>
        <dbReference type="Proteomes" id="UP001055879"/>
    </source>
</evidence>
<comment type="caution">
    <text evidence="1">The sequence shown here is derived from an EMBL/GenBank/DDBJ whole genome shotgun (WGS) entry which is preliminary data.</text>
</comment>
<evidence type="ECO:0000313" key="1">
    <source>
        <dbReference type="EMBL" id="KAI3772493.1"/>
    </source>
</evidence>
<reference evidence="1 2" key="2">
    <citation type="journal article" date="2022" name="Mol. Ecol. Resour.">
        <title>The genomes of chicory, endive, great burdock and yacon provide insights into Asteraceae paleo-polyploidization history and plant inulin production.</title>
        <authorList>
            <person name="Fan W."/>
            <person name="Wang S."/>
            <person name="Wang H."/>
            <person name="Wang A."/>
            <person name="Jiang F."/>
            <person name="Liu H."/>
            <person name="Zhao H."/>
            <person name="Xu D."/>
            <person name="Zhang Y."/>
        </authorList>
    </citation>
    <scope>NUCLEOTIDE SEQUENCE [LARGE SCALE GENOMIC DNA]</scope>
    <source>
        <strain evidence="2">cv. Niubang</strain>
    </source>
</reference>
<dbReference type="Proteomes" id="UP001055879">
    <property type="component" value="Linkage Group LG01"/>
</dbReference>
<keyword evidence="2" id="KW-1185">Reference proteome</keyword>
<name>A0ACB9FMA5_ARCLA</name>
<organism evidence="1 2">
    <name type="scientific">Arctium lappa</name>
    <name type="common">Greater burdock</name>
    <name type="synonym">Lappa major</name>
    <dbReference type="NCBI Taxonomy" id="4217"/>
    <lineage>
        <taxon>Eukaryota</taxon>
        <taxon>Viridiplantae</taxon>
        <taxon>Streptophyta</taxon>
        <taxon>Embryophyta</taxon>
        <taxon>Tracheophyta</taxon>
        <taxon>Spermatophyta</taxon>
        <taxon>Magnoliopsida</taxon>
        <taxon>eudicotyledons</taxon>
        <taxon>Gunneridae</taxon>
        <taxon>Pentapetalae</taxon>
        <taxon>asterids</taxon>
        <taxon>campanulids</taxon>
        <taxon>Asterales</taxon>
        <taxon>Asteraceae</taxon>
        <taxon>Carduoideae</taxon>
        <taxon>Cardueae</taxon>
        <taxon>Arctiinae</taxon>
        <taxon>Arctium</taxon>
    </lineage>
</organism>
<accession>A0ACB9FMA5</accession>